<dbReference type="SUPFAM" id="SSF57184">
    <property type="entry name" value="Growth factor receptor domain"/>
    <property type="match status" value="1"/>
</dbReference>
<name>A0A6L2ZKZ8_9ZZZZ</name>
<feature type="domain" description="DUF5874" evidence="1">
    <location>
        <begin position="65"/>
        <end position="110"/>
    </location>
</feature>
<dbReference type="AlphaFoldDB" id="A0A6L2ZKZ8"/>
<proteinExistence type="predicted"/>
<dbReference type="Pfam" id="PF19202">
    <property type="entry name" value="DUF5874"/>
    <property type="match status" value="1"/>
</dbReference>
<evidence type="ECO:0000313" key="2">
    <source>
        <dbReference type="EMBL" id="GFM95144.1"/>
    </source>
</evidence>
<sequence length="353" mass="37979">MLAIVYDLKTFTPLVVGSPTSSPIVLASDVELAVSLLTSTNPILATLPLAITGIGTAIAVLSFAGIIFHVSTSSCDCPNGYIWNGTMCVPQQCPRGQYRNANGECVNDPSSIPTPPDGQRIRPNQSIGISISGYEARGPNGIHVPIGQLPDTRYGTYYIPPYQNQMQRTGNGQSWDVFSTSGNESDATIHITNPVSTYMPSSDPRFGDYRYSLVSTLVTSTGRVLTSIPLFSYETEFQFNTWIARASVFCFEYNDGSDNWAKLYCSDISSPPTPMPSPLPPNDCVEEVGKVSVAIFNNSVLSFQITQSLPVCTKAPNPLEKLFVDAVSTVQSGLTLGWVKYSTTGTGVSCSTC</sequence>
<accession>A0A6L2ZKZ8</accession>
<dbReference type="InterPro" id="IPR009030">
    <property type="entry name" value="Growth_fac_rcpt_cys_sf"/>
</dbReference>
<reference evidence="2" key="1">
    <citation type="submission" date="2020-05" db="EMBL/GenBank/DDBJ databases">
        <title>Diverged and active partitiviruses in Lichen.</title>
        <authorList>
            <person name="Urayama S."/>
            <person name="Doi N."/>
            <person name="Kondo F."/>
            <person name="Chiba Y."/>
            <person name="Takaki Y."/>
            <person name="Hirai M."/>
            <person name="Minegishi Y."/>
            <person name="Hagiwara D."/>
            <person name="Nunoura T."/>
        </authorList>
    </citation>
    <scope>NUCLEOTIDE SEQUENCE</scope>
</reference>
<evidence type="ECO:0000259" key="1">
    <source>
        <dbReference type="Pfam" id="PF19202"/>
    </source>
</evidence>
<gene>
    <name evidence="2" type="ORF">MMARV_C020P5</name>
</gene>
<dbReference type="InterPro" id="IPR043659">
    <property type="entry name" value="Exolysin_DUF5874"/>
</dbReference>
<organism evidence="2">
    <name type="scientific">viral metagenome</name>
    <dbReference type="NCBI Taxonomy" id="1070528"/>
    <lineage>
        <taxon>unclassified sequences</taxon>
        <taxon>metagenomes</taxon>
        <taxon>organismal metagenomes</taxon>
    </lineage>
</organism>
<dbReference type="EMBL" id="BLWB01000020">
    <property type="protein sequence ID" value="GFM95144.1"/>
    <property type="molecule type" value="Genomic_RNA"/>
</dbReference>
<comment type="caution">
    <text evidence="2">The sequence shown here is derived from an EMBL/GenBank/DDBJ whole genome shotgun (WGS) entry which is preliminary data.</text>
</comment>
<protein>
    <recommendedName>
        <fullName evidence="1">DUF5874 domain-containing protein</fullName>
    </recommendedName>
</protein>